<feature type="signal peptide" evidence="1">
    <location>
        <begin position="1"/>
        <end position="17"/>
    </location>
</feature>
<feature type="chain" id="PRO_5025385791" description="GPI anchored protein" evidence="1">
    <location>
        <begin position="18"/>
        <end position="187"/>
    </location>
</feature>
<evidence type="ECO:0008006" key="4">
    <source>
        <dbReference type="Google" id="ProtNLM"/>
    </source>
</evidence>
<keyword evidence="1" id="KW-0732">Signal</keyword>
<name>A0A6A6ZJU6_9PLEO</name>
<keyword evidence="3" id="KW-1185">Reference proteome</keyword>
<protein>
    <recommendedName>
        <fullName evidence="4">GPI anchored protein</fullName>
    </recommendedName>
</protein>
<reference evidence="2" key="1">
    <citation type="journal article" date="2020" name="Stud. Mycol.">
        <title>101 Dothideomycetes genomes: a test case for predicting lifestyles and emergence of pathogens.</title>
        <authorList>
            <person name="Haridas S."/>
            <person name="Albert R."/>
            <person name="Binder M."/>
            <person name="Bloem J."/>
            <person name="Labutti K."/>
            <person name="Salamov A."/>
            <person name="Andreopoulos B."/>
            <person name="Baker S."/>
            <person name="Barry K."/>
            <person name="Bills G."/>
            <person name="Bluhm B."/>
            <person name="Cannon C."/>
            <person name="Castanera R."/>
            <person name="Culley D."/>
            <person name="Daum C."/>
            <person name="Ezra D."/>
            <person name="Gonzalez J."/>
            <person name="Henrissat B."/>
            <person name="Kuo A."/>
            <person name="Liang C."/>
            <person name="Lipzen A."/>
            <person name="Lutzoni F."/>
            <person name="Magnuson J."/>
            <person name="Mondo S."/>
            <person name="Nolan M."/>
            <person name="Ohm R."/>
            <person name="Pangilinan J."/>
            <person name="Park H.-J."/>
            <person name="Ramirez L."/>
            <person name="Alfaro M."/>
            <person name="Sun H."/>
            <person name="Tritt A."/>
            <person name="Yoshinaga Y."/>
            <person name="Zwiers L.-H."/>
            <person name="Turgeon B."/>
            <person name="Goodwin S."/>
            <person name="Spatafora J."/>
            <person name="Crous P."/>
            <person name="Grigoriev I."/>
        </authorList>
    </citation>
    <scope>NUCLEOTIDE SEQUENCE</scope>
    <source>
        <strain evidence="2">CBS 113818</strain>
    </source>
</reference>
<evidence type="ECO:0000256" key="1">
    <source>
        <dbReference type="SAM" id="SignalP"/>
    </source>
</evidence>
<sequence length="187" mass="18264">MGPFKILALAFAATVSAQGHPQVASTSTGTPQFLPPSGTNLLPPIVVSSSVVNPRIPSASTSVTVIVHTSVTSGTPWPTDGLTVQTSFQSASTTLITQTLTLVNGTVPVSNGTPIETPSLSGSTPLPTTVITTTASNAASKPVATTTTSAAASSKTANAGLQNEAGSAGKIGGVGVALAMLIGVLGA</sequence>
<dbReference type="Proteomes" id="UP000799424">
    <property type="component" value="Unassembled WGS sequence"/>
</dbReference>
<evidence type="ECO:0000313" key="2">
    <source>
        <dbReference type="EMBL" id="KAF2821256.1"/>
    </source>
</evidence>
<proteinExistence type="predicted"/>
<gene>
    <name evidence="2" type="ORF">CC86DRAFT_470990</name>
</gene>
<organism evidence="2 3">
    <name type="scientific">Ophiobolus disseminans</name>
    <dbReference type="NCBI Taxonomy" id="1469910"/>
    <lineage>
        <taxon>Eukaryota</taxon>
        <taxon>Fungi</taxon>
        <taxon>Dikarya</taxon>
        <taxon>Ascomycota</taxon>
        <taxon>Pezizomycotina</taxon>
        <taxon>Dothideomycetes</taxon>
        <taxon>Pleosporomycetidae</taxon>
        <taxon>Pleosporales</taxon>
        <taxon>Pleosporineae</taxon>
        <taxon>Phaeosphaeriaceae</taxon>
        <taxon>Ophiobolus</taxon>
    </lineage>
</organism>
<accession>A0A6A6ZJU6</accession>
<dbReference type="AlphaFoldDB" id="A0A6A6ZJU6"/>
<dbReference type="EMBL" id="MU006238">
    <property type="protein sequence ID" value="KAF2821256.1"/>
    <property type="molecule type" value="Genomic_DNA"/>
</dbReference>
<evidence type="ECO:0000313" key="3">
    <source>
        <dbReference type="Proteomes" id="UP000799424"/>
    </source>
</evidence>